<evidence type="ECO:0000313" key="3">
    <source>
        <dbReference type="Proteomes" id="UP000559987"/>
    </source>
</evidence>
<accession>A0A839UHQ5</accession>
<keyword evidence="1" id="KW-0812">Transmembrane</keyword>
<sequence>MDYFMQFHWWYLFVVFIVLFMFNGKGGVVVRRLSAPLKSQDARFDACRAEAHYVIFKVGKPDKIDIELKNLSIPQGSGLGLSLNNASFAAINVRRNGKAKFEHWTDEPMTFPVIQLGDELAVKYQGQIVLSGVFRADTADD</sequence>
<keyword evidence="1" id="KW-0472">Membrane</keyword>
<protein>
    <submittedName>
        <fullName evidence="2">Uncharacterized protein</fullName>
    </submittedName>
</protein>
<dbReference type="RefSeq" id="WP_183907357.1">
    <property type="nucleotide sequence ID" value="NZ_JACHXZ010000001.1"/>
</dbReference>
<feature type="transmembrane region" description="Helical" evidence="1">
    <location>
        <begin position="6"/>
        <end position="24"/>
    </location>
</feature>
<gene>
    <name evidence="2" type="ORF">FHS30_000179</name>
</gene>
<evidence type="ECO:0000313" key="2">
    <source>
        <dbReference type="EMBL" id="MBB3167003.1"/>
    </source>
</evidence>
<organism evidence="2 3">
    <name type="scientific">Simiduia aestuariiviva</name>
    <dbReference type="NCBI Taxonomy" id="1510459"/>
    <lineage>
        <taxon>Bacteria</taxon>
        <taxon>Pseudomonadati</taxon>
        <taxon>Pseudomonadota</taxon>
        <taxon>Gammaproteobacteria</taxon>
        <taxon>Cellvibrionales</taxon>
        <taxon>Cellvibrionaceae</taxon>
        <taxon>Simiduia</taxon>
    </lineage>
</organism>
<dbReference type="Proteomes" id="UP000559987">
    <property type="component" value="Unassembled WGS sequence"/>
</dbReference>
<reference evidence="2 3" key="1">
    <citation type="submission" date="2020-08" db="EMBL/GenBank/DDBJ databases">
        <title>Genomic Encyclopedia of Type Strains, Phase III (KMG-III): the genomes of soil and plant-associated and newly described type strains.</title>
        <authorList>
            <person name="Whitman W."/>
        </authorList>
    </citation>
    <scope>NUCLEOTIDE SEQUENCE [LARGE SCALE GENOMIC DNA]</scope>
    <source>
        <strain evidence="2 3">CECT 8571</strain>
    </source>
</reference>
<name>A0A839UHQ5_9GAMM</name>
<keyword evidence="3" id="KW-1185">Reference proteome</keyword>
<keyword evidence="1" id="KW-1133">Transmembrane helix</keyword>
<dbReference type="AlphaFoldDB" id="A0A839UHQ5"/>
<comment type="caution">
    <text evidence="2">The sequence shown here is derived from an EMBL/GenBank/DDBJ whole genome shotgun (WGS) entry which is preliminary data.</text>
</comment>
<dbReference type="EMBL" id="JACHXZ010000001">
    <property type="protein sequence ID" value="MBB3167003.1"/>
    <property type="molecule type" value="Genomic_DNA"/>
</dbReference>
<proteinExistence type="predicted"/>
<evidence type="ECO:0000256" key="1">
    <source>
        <dbReference type="SAM" id="Phobius"/>
    </source>
</evidence>